<keyword evidence="6 14" id="KW-0479">Metal-binding</keyword>
<comment type="caution">
    <text evidence="18">The sequence shown here is derived from an EMBL/GenBank/DDBJ whole genome shotgun (WGS) entry which is preliminary data.</text>
</comment>
<keyword evidence="5 18" id="KW-0808">Transferase</keyword>
<dbReference type="PANTHER" id="PTHR22931">
    <property type="entry name" value="PHOSPHOENOLPYRUVATE DIKINASE-RELATED"/>
    <property type="match status" value="1"/>
</dbReference>
<evidence type="ECO:0000256" key="12">
    <source>
        <dbReference type="PIRSR" id="PIRSR000853-1"/>
    </source>
</evidence>
<dbReference type="GO" id="GO:0005524">
    <property type="term" value="F:ATP binding"/>
    <property type="evidence" value="ECO:0007669"/>
    <property type="project" value="UniProtKB-KW"/>
</dbReference>
<dbReference type="NCBIfam" id="NF004531">
    <property type="entry name" value="PRK05878.1"/>
    <property type="match status" value="1"/>
</dbReference>
<dbReference type="GO" id="GO:0046872">
    <property type="term" value="F:metal ion binding"/>
    <property type="evidence" value="ECO:0007669"/>
    <property type="project" value="UniProtKB-KW"/>
</dbReference>
<evidence type="ECO:0000259" key="17">
    <source>
        <dbReference type="Pfam" id="PF02896"/>
    </source>
</evidence>
<dbReference type="PATRIC" id="fig|37636.3.peg.1046"/>
<keyword evidence="8 18" id="KW-0418">Kinase</keyword>
<evidence type="ECO:0000256" key="4">
    <source>
        <dbReference type="ARBA" id="ARBA00020138"/>
    </source>
</evidence>
<dbReference type="PROSITE" id="PS00370">
    <property type="entry name" value="PEP_ENZYMES_PHOS_SITE"/>
    <property type="match status" value="1"/>
</dbReference>
<evidence type="ECO:0000256" key="13">
    <source>
        <dbReference type="PIRSR" id="PIRSR000853-2"/>
    </source>
</evidence>
<dbReference type="EMBL" id="LJJR01000029">
    <property type="protein sequence ID" value="KPD28032.1"/>
    <property type="molecule type" value="Genomic_DNA"/>
</dbReference>
<feature type="domain" description="PEP-utilising enzyme C-terminal" evidence="17">
    <location>
        <begin position="516"/>
        <end position="858"/>
    </location>
</feature>
<evidence type="ECO:0000256" key="5">
    <source>
        <dbReference type="ARBA" id="ARBA00022679"/>
    </source>
</evidence>
<dbReference type="PROSITE" id="PS00742">
    <property type="entry name" value="PEP_ENZYMES_2"/>
    <property type="match status" value="1"/>
</dbReference>
<evidence type="ECO:0000256" key="10">
    <source>
        <dbReference type="ARBA" id="ARBA00022842"/>
    </source>
</evidence>
<dbReference type="InterPro" id="IPR015813">
    <property type="entry name" value="Pyrv/PenolPyrv_kinase-like_dom"/>
</dbReference>
<dbReference type="Gene3D" id="3.30.470.20">
    <property type="entry name" value="ATP-grasp fold, B domain"/>
    <property type="match status" value="1"/>
</dbReference>
<dbReference type="SUPFAM" id="SSF56059">
    <property type="entry name" value="Glutathione synthetase ATP-binding domain-like"/>
    <property type="match status" value="1"/>
</dbReference>
<feature type="binding site" evidence="13">
    <location>
        <position position="735"/>
    </location>
    <ligand>
        <name>substrate</name>
    </ligand>
</feature>
<dbReference type="InterPro" id="IPR023151">
    <property type="entry name" value="PEP_util_CS"/>
</dbReference>
<feature type="binding site" evidence="14">
    <location>
        <position position="759"/>
    </location>
    <ligand>
        <name>Mg(2+)</name>
        <dbReference type="ChEBI" id="CHEBI:18420"/>
    </ligand>
</feature>
<feature type="binding site" evidence="13">
    <location>
        <position position="758"/>
    </location>
    <ligand>
        <name>substrate</name>
    </ligand>
</feature>
<proteinExistence type="inferred from homology"/>
<dbReference type="InterPro" id="IPR013815">
    <property type="entry name" value="ATP_grasp_subdomain_1"/>
</dbReference>
<keyword evidence="10 14" id="KW-0460">Magnesium</keyword>
<organism evidence="18 19">
    <name type="scientific">Thermus scotoductus</name>
    <dbReference type="NCBI Taxonomy" id="37636"/>
    <lineage>
        <taxon>Bacteria</taxon>
        <taxon>Thermotogati</taxon>
        <taxon>Deinococcota</taxon>
        <taxon>Deinococci</taxon>
        <taxon>Thermales</taxon>
        <taxon>Thermaceae</taxon>
        <taxon>Thermus</taxon>
    </lineage>
</organism>
<feature type="binding site" evidence="13">
    <location>
        <position position="759"/>
    </location>
    <ligand>
        <name>substrate</name>
    </ligand>
</feature>
<keyword evidence="9" id="KW-0067">ATP-binding</keyword>
<feature type="active site" description="Tele-phosphohistidine intermediate" evidence="12">
    <location>
        <position position="454"/>
    </location>
</feature>
<evidence type="ECO:0000256" key="1">
    <source>
        <dbReference type="ARBA" id="ARBA00001946"/>
    </source>
</evidence>
<feature type="binding site" evidence="13">
    <location>
        <position position="756"/>
    </location>
    <ligand>
        <name>substrate</name>
    </ligand>
</feature>
<dbReference type="InterPro" id="IPR010121">
    <property type="entry name" value="Pyruvate_phosphate_dikinase"/>
</dbReference>
<dbReference type="InterPro" id="IPR018274">
    <property type="entry name" value="PEP_util_AS"/>
</dbReference>
<dbReference type="Proteomes" id="UP000053099">
    <property type="component" value="Unassembled WGS sequence"/>
</dbReference>
<evidence type="ECO:0000256" key="9">
    <source>
        <dbReference type="ARBA" id="ARBA00022840"/>
    </source>
</evidence>
<accession>A0A0N1KQR6</accession>
<comment type="similarity">
    <text evidence="2">Belongs to the PEP-utilizing enzyme family.</text>
</comment>
<comment type="cofactor">
    <cofactor evidence="1 14">
        <name>Mg(2+)</name>
        <dbReference type="ChEBI" id="CHEBI:18420"/>
    </cofactor>
</comment>
<dbReference type="PIRSF" id="PIRSF000853">
    <property type="entry name" value="PPDK"/>
    <property type="match status" value="1"/>
</dbReference>
<evidence type="ECO:0000259" key="15">
    <source>
        <dbReference type="Pfam" id="PF00391"/>
    </source>
</evidence>
<evidence type="ECO:0000256" key="14">
    <source>
        <dbReference type="PIRSR" id="PIRSR000853-3"/>
    </source>
</evidence>
<dbReference type="Gene3D" id="1.20.80.30">
    <property type="match status" value="1"/>
</dbReference>
<evidence type="ECO:0000256" key="7">
    <source>
        <dbReference type="ARBA" id="ARBA00022741"/>
    </source>
</evidence>
<evidence type="ECO:0000256" key="6">
    <source>
        <dbReference type="ARBA" id="ARBA00022723"/>
    </source>
</evidence>
<dbReference type="InterPro" id="IPR000121">
    <property type="entry name" value="PEP_util_C"/>
</dbReference>
<dbReference type="Pfam" id="PF00391">
    <property type="entry name" value="PEP-utilizers"/>
    <property type="match status" value="1"/>
</dbReference>
<dbReference type="EC" id="2.7.9.1" evidence="3"/>
<dbReference type="SUPFAM" id="SSF51621">
    <property type="entry name" value="Phosphoenolpyruvate/pyruvate domain"/>
    <property type="match status" value="1"/>
</dbReference>
<dbReference type="InterPro" id="IPR008279">
    <property type="entry name" value="PEP-util_enz_mobile_dom"/>
</dbReference>
<reference evidence="18 19" key="1">
    <citation type="submission" date="2015-09" db="EMBL/GenBank/DDBJ databases">
        <title>Draft genome sequence of Thermus scotoductus strain K1 isolated from a geothermal spring in Nagorno-Karabakh, Armenia.</title>
        <authorList>
            <person name="Saghatelyan A."/>
            <person name="Poghosyan L."/>
            <person name="Panosyan H."/>
            <person name="Birkeland N.-K."/>
        </authorList>
    </citation>
    <scope>NUCLEOTIDE SEQUENCE [LARGE SCALE GENOMIC DNA]</scope>
    <source>
        <strain evidence="18 19">K1</strain>
    </source>
</reference>
<dbReference type="SUPFAM" id="SSF52009">
    <property type="entry name" value="Phosphohistidine domain"/>
    <property type="match status" value="1"/>
</dbReference>
<feature type="domain" description="PEP-utilising enzyme mobile" evidence="15">
    <location>
        <begin position="423"/>
        <end position="502"/>
    </location>
</feature>
<evidence type="ECO:0000313" key="19">
    <source>
        <dbReference type="Proteomes" id="UP000053099"/>
    </source>
</evidence>
<dbReference type="Pfam" id="PF02896">
    <property type="entry name" value="PEP-utilizers_C"/>
    <property type="match status" value="1"/>
</dbReference>
<dbReference type="Gene3D" id="3.30.1490.20">
    <property type="entry name" value="ATP-grasp fold, A domain"/>
    <property type="match status" value="1"/>
</dbReference>
<dbReference type="GO" id="GO:0050242">
    <property type="term" value="F:pyruvate, phosphate dikinase activity"/>
    <property type="evidence" value="ECO:0007669"/>
    <property type="project" value="UniProtKB-EC"/>
</dbReference>
<sequence>MGTHTQVYLLSEARGLSRDLLGGKGFGLVEMAQAGLPVPPALIITTEACRRFLKEGTVPGLWEEVRAKLAALEGLVGKRFGTGEGSTPPLLVSVRSGAPVSMPGMMDTILNLGLSLEGVESLARATGNPRFAWDAFRRLLSMYGEVVLGERAEVFEGMLSALKEKRGVQSDTELSPEDLEALSFQYLRHLQERGTPFPMDPWLQLQGAIEAVFRSWLNPRAKTYRRIYGIPEDLGTAVVVQAMVYGNLGEDSGTGVGFTRNPATGEKGLYGEYLRNAQGEDVVAGIRTPEPLSRLKEYAPELYREIERVAHLLERHFRDMQDFEFTVERGRLYLLQTRSGKRTAQAAVRIAVEMAEEGLISKEEAVLRVEANALPGLLKPTVDREKAPKPILRGLPASPGAAFGHAVFSNEAAERYAAQGLPTILVRPETTPEDITGMYLSKGILTARGGLTSHAAVVARGLGVPAVVGAEALRVVPEEGRAWVDGLEIREGELLTLDGSTGEVYLGAVPLAEAAEEELLHKLLSWAEPHRSLGVRANADTPLDAERARAFGAEGIGLCRTEHMFFQEERLPWVRRLILARTPEEEAEALERLFVFQKEDFKGILRAMDGLPVTVRLLDPPLHEFLPSLEELKAQAEAGDEEAKALWERAKALAEQNPMLGFRGIRLLLLRPGIFRMQLRALLEAAKELREEGFDPRPEVMVPLVADPKEVERAKALAEELFREYGPIPFGTMVETPRAALLASEIAPLVDFFSFGTNDLTQMAFGLSRDDAGKFLPQYVEEGLFPFDPTERLDEKGVGRLLRLAVQEGKRANPRLKVGLCGEHGGEARSVAFVADLLDYTSASPFRVLTARLAAAQAGLRASRYAGT</sequence>
<dbReference type="PANTHER" id="PTHR22931:SF9">
    <property type="entry name" value="PYRUVATE, PHOSPHATE DIKINASE 1, CHLOROPLASTIC"/>
    <property type="match status" value="1"/>
</dbReference>
<dbReference type="NCBIfam" id="TIGR01828">
    <property type="entry name" value="pyru_phos_dikin"/>
    <property type="match status" value="1"/>
</dbReference>
<dbReference type="InterPro" id="IPR036637">
    <property type="entry name" value="Phosphohistidine_dom_sf"/>
</dbReference>
<evidence type="ECO:0000256" key="8">
    <source>
        <dbReference type="ARBA" id="ARBA00022777"/>
    </source>
</evidence>
<feature type="binding site" evidence="13">
    <location>
        <position position="560"/>
    </location>
    <ligand>
        <name>substrate</name>
    </ligand>
</feature>
<dbReference type="Pfam" id="PF01326">
    <property type="entry name" value="PPDK_N"/>
    <property type="match status" value="2"/>
</dbReference>
<evidence type="ECO:0000256" key="2">
    <source>
        <dbReference type="ARBA" id="ARBA00007837"/>
    </source>
</evidence>
<dbReference type="InterPro" id="IPR002192">
    <property type="entry name" value="PPDK_AMP/ATP-bd"/>
</dbReference>
<evidence type="ECO:0000259" key="16">
    <source>
        <dbReference type="Pfam" id="PF01326"/>
    </source>
</evidence>
<feature type="binding site" evidence="13">
    <location>
        <position position="616"/>
    </location>
    <ligand>
        <name>substrate</name>
    </ligand>
</feature>
<evidence type="ECO:0000313" key="18">
    <source>
        <dbReference type="EMBL" id="KPD28032.1"/>
    </source>
</evidence>
<feature type="domain" description="Pyruvate phosphate dikinase AMP/ATP-binding" evidence="16">
    <location>
        <begin position="304"/>
        <end position="357"/>
    </location>
</feature>
<dbReference type="AlphaFoldDB" id="A0A0N1KQR6"/>
<feature type="binding site" evidence="13">
    <location>
        <position position="757"/>
    </location>
    <ligand>
        <name>substrate</name>
    </ligand>
</feature>
<dbReference type="InterPro" id="IPR040442">
    <property type="entry name" value="Pyrv_kinase-like_dom_sf"/>
</dbReference>
<keyword evidence="7" id="KW-0547">Nucleotide-binding</keyword>
<dbReference type="GO" id="GO:0016301">
    <property type="term" value="F:kinase activity"/>
    <property type="evidence" value="ECO:0007669"/>
    <property type="project" value="UniProtKB-KW"/>
</dbReference>
<protein>
    <recommendedName>
        <fullName evidence="4">Pyruvate, phosphate dikinase</fullName>
        <ecNumber evidence="3">2.7.9.1</ecNumber>
    </recommendedName>
    <alternativeName>
        <fullName evidence="11">Pyruvate, orthophosphate dikinase</fullName>
    </alternativeName>
</protein>
<feature type="domain" description="Pyruvate phosphate dikinase AMP/ATP-binding" evidence="16">
    <location>
        <begin position="64"/>
        <end position="291"/>
    </location>
</feature>
<dbReference type="Gene3D" id="3.20.20.60">
    <property type="entry name" value="Phosphoenolpyruvate-binding domains"/>
    <property type="match status" value="1"/>
</dbReference>
<name>A0A0N1KQR6_THESC</name>
<feature type="binding site" evidence="14">
    <location>
        <position position="735"/>
    </location>
    <ligand>
        <name>Mg(2+)</name>
        <dbReference type="ChEBI" id="CHEBI:18420"/>
    </ligand>
</feature>
<gene>
    <name evidence="18" type="ORF">AN926_09260</name>
</gene>
<feature type="active site" description="Proton donor" evidence="12">
    <location>
        <position position="821"/>
    </location>
</feature>
<evidence type="ECO:0000256" key="11">
    <source>
        <dbReference type="ARBA" id="ARBA00032883"/>
    </source>
</evidence>
<dbReference type="Gene3D" id="1.10.189.10">
    <property type="entry name" value="Pyruvate Phosphate Dikinase, domain 2"/>
    <property type="match status" value="1"/>
</dbReference>
<evidence type="ECO:0000256" key="3">
    <source>
        <dbReference type="ARBA" id="ARBA00011994"/>
    </source>
</evidence>
<keyword evidence="18" id="KW-0670">Pyruvate</keyword>
<dbReference type="Gene3D" id="3.50.30.10">
    <property type="entry name" value="Phosphohistidine domain"/>
    <property type="match status" value="1"/>
</dbReference>